<dbReference type="PANTHER" id="PTHR42085:SF1">
    <property type="entry name" value="F-BOX DOMAIN-CONTAINING PROTEIN"/>
    <property type="match status" value="1"/>
</dbReference>
<dbReference type="RefSeq" id="XP_033680002.1">
    <property type="nucleotide sequence ID" value="XM_033824060.1"/>
</dbReference>
<dbReference type="GeneID" id="54577390"/>
<dbReference type="AlphaFoldDB" id="A0A6A6I4P5"/>
<protein>
    <recommendedName>
        <fullName evidence="3">F-box domain-containing protein</fullName>
    </recommendedName>
</protein>
<reference evidence="1" key="1">
    <citation type="journal article" date="2020" name="Stud. Mycol.">
        <title>101 Dothideomycetes genomes: a test case for predicting lifestyles and emergence of pathogens.</title>
        <authorList>
            <person name="Haridas S."/>
            <person name="Albert R."/>
            <person name="Binder M."/>
            <person name="Bloem J."/>
            <person name="Labutti K."/>
            <person name="Salamov A."/>
            <person name="Andreopoulos B."/>
            <person name="Baker S."/>
            <person name="Barry K."/>
            <person name="Bills G."/>
            <person name="Bluhm B."/>
            <person name="Cannon C."/>
            <person name="Castanera R."/>
            <person name="Culley D."/>
            <person name="Daum C."/>
            <person name="Ezra D."/>
            <person name="Gonzalez J."/>
            <person name="Henrissat B."/>
            <person name="Kuo A."/>
            <person name="Liang C."/>
            <person name="Lipzen A."/>
            <person name="Lutzoni F."/>
            <person name="Magnuson J."/>
            <person name="Mondo S."/>
            <person name="Nolan M."/>
            <person name="Ohm R."/>
            <person name="Pangilinan J."/>
            <person name="Park H.-J."/>
            <person name="Ramirez L."/>
            <person name="Alfaro M."/>
            <person name="Sun H."/>
            <person name="Tritt A."/>
            <person name="Yoshinaga Y."/>
            <person name="Zwiers L.-H."/>
            <person name="Turgeon B."/>
            <person name="Goodwin S."/>
            <person name="Spatafora J."/>
            <person name="Crous P."/>
            <person name="Grigoriev I."/>
        </authorList>
    </citation>
    <scope>NUCLEOTIDE SEQUENCE</scope>
    <source>
        <strain evidence="1">CBS 122368</strain>
    </source>
</reference>
<sequence>MLESSRPRSSSIPRSYHRIRVDNGRFAEADAGELGRKLRALDGLLSSVPPSQHRDLSFGSILSSSDNDQILSDSDGDASRDLFELLDGFPRPDLIPATFLEAYTAALLGRPFLNEYRCTDFKKGRDPTCSEVLRILPRIDAVVDTNLSAAFNAANDTGRLPAELRLQCYAHLLPRPTHLSLFDHQNRARKAPRTTFAILRTCRQLHDEVSKYFYDKQVLFQKLVCPFPTSIRHAIHLALDYETVAGMGARTRLYFKRLEVQVDCVPNRSVNIPPYSAVPRVEDSWGEMLKLLPSLETVVVSFPPHSRETARMLHKRRAPVNWLIDQIPDRMQLLWDFRHWQDEEGERLVAERMQLGWRGGLQHGESVLRVT</sequence>
<evidence type="ECO:0008006" key="3">
    <source>
        <dbReference type="Google" id="ProtNLM"/>
    </source>
</evidence>
<accession>A0A6A6I4P5</accession>
<organism evidence="1 2">
    <name type="scientific">Trematosphaeria pertusa</name>
    <dbReference type="NCBI Taxonomy" id="390896"/>
    <lineage>
        <taxon>Eukaryota</taxon>
        <taxon>Fungi</taxon>
        <taxon>Dikarya</taxon>
        <taxon>Ascomycota</taxon>
        <taxon>Pezizomycotina</taxon>
        <taxon>Dothideomycetes</taxon>
        <taxon>Pleosporomycetidae</taxon>
        <taxon>Pleosporales</taxon>
        <taxon>Massarineae</taxon>
        <taxon>Trematosphaeriaceae</taxon>
        <taxon>Trematosphaeria</taxon>
    </lineage>
</organism>
<evidence type="ECO:0000313" key="2">
    <source>
        <dbReference type="Proteomes" id="UP000800094"/>
    </source>
</evidence>
<name>A0A6A6I4P5_9PLEO</name>
<dbReference type="Proteomes" id="UP000800094">
    <property type="component" value="Unassembled WGS sequence"/>
</dbReference>
<dbReference type="PANTHER" id="PTHR42085">
    <property type="entry name" value="F-BOX DOMAIN-CONTAINING PROTEIN"/>
    <property type="match status" value="1"/>
</dbReference>
<keyword evidence="2" id="KW-1185">Reference proteome</keyword>
<dbReference type="EMBL" id="ML987202">
    <property type="protein sequence ID" value="KAF2244998.1"/>
    <property type="molecule type" value="Genomic_DNA"/>
</dbReference>
<dbReference type="InterPro" id="IPR038883">
    <property type="entry name" value="AN11006-like"/>
</dbReference>
<gene>
    <name evidence="1" type="ORF">BU26DRAFT_434144</name>
</gene>
<proteinExistence type="predicted"/>
<evidence type="ECO:0000313" key="1">
    <source>
        <dbReference type="EMBL" id="KAF2244998.1"/>
    </source>
</evidence>
<dbReference type="OrthoDB" id="5372935at2759"/>